<dbReference type="EMBL" id="CAJVPV010049331">
    <property type="protein sequence ID" value="CAG8775960.1"/>
    <property type="molecule type" value="Genomic_DNA"/>
</dbReference>
<organism evidence="1 2">
    <name type="scientific">Acaulospora morrowiae</name>
    <dbReference type="NCBI Taxonomy" id="94023"/>
    <lineage>
        <taxon>Eukaryota</taxon>
        <taxon>Fungi</taxon>
        <taxon>Fungi incertae sedis</taxon>
        <taxon>Mucoromycota</taxon>
        <taxon>Glomeromycotina</taxon>
        <taxon>Glomeromycetes</taxon>
        <taxon>Diversisporales</taxon>
        <taxon>Acaulosporaceae</taxon>
        <taxon>Acaulospora</taxon>
    </lineage>
</organism>
<accession>A0A9N9JD57</accession>
<gene>
    <name evidence="1" type="ORF">AMORRO_LOCUS16919</name>
</gene>
<keyword evidence="2" id="KW-1185">Reference proteome</keyword>
<comment type="caution">
    <text evidence="1">The sequence shown here is derived from an EMBL/GenBank/DDBJ whole genome shotgun (WGS) entry which is preliminary data.</text>
</comment>
<evidence type="ECO:0000313" key="1">
    <source>
        <dbReference type="EMBL" id="CAG8775960.1"/>
    </source>
</evidence>
<protein>
    <submittedName>
        <fullName evidence="1">1562_t:CDS:1</fullName>
    </submittedName>
</protein>
<feature type="non-terminal residue" evidence="1">
    <location>
        <position position="1"/>
    </location>
</feature>
<dbReference type="Proteomes" id="UP000789342">
    <property type="component" value="Unassembled WGS sequence"/>
</dbReference>
<name>A0A9N9JD57_9GLOM</name>
<sequence length="61" mass="6448">FGGMTHIADLKDFTNDNESDGTIEVEAGAAAVEGFDESLRARMSDIVGSALLSIDKQNCIT</sequence>
<evidence type="ECO:0000313" key="2">
    <source>
        <dbReference type="Proteomes" id="UP000789342"/>
    </source>
</evidence>
<reference evidence="1" key="1">
    <citation type="submission" date="2021-06" db="EMBL/GenBank/DDBJ databases">
        <authorList>
            <person name="Kallberg Y."/>
            <person name="Tangrot J."/>
            <person name="Rosling A."/>
        </authorList>
    </citation>
    <scope>NUCLEOTIDE SEQUENCE</scope>
    <source>
        <strain evidence="1">CL551</strain>
    </source>
</reference>
<dbReference type="AlphaFoldDB" id="A0A9N9JD57"/>
<proteinExistence type="predicted"/>